<dbReference type="PROSITE" id="PS00617">
    <property type="entry name" value="RECF_1"/>
    <property type="match status" value="1"/>
</dbReference>
<proteinExistence type="inferred from homology"/>
<dbReference type="AlphaFoldDB" id="A0AA41WHJ2"/>
<keyword evidence="7 9" id="KW-0067">ATP-binding</keyword>
<keyword evidence="6 9" id="KW-0547">Nucleotide-binding</keyword>
<keyword evidence="8 9" id="KW-0238">DNA-binding</keyword>
<dbReference type="InterPro" id="IPR003395">
    <property type="entry name" value="RecF/RecN/SMC_N"/>
</dbReference>
<keyword evidence="4 9" id="KW-0963">Cytoplasm</keyword>
<sequence>MYLRRIELEEFRCFHHLDLPLPPSGLRLVGSNAAGKTSLLEAIYLLATTRSFRTATERQLIHRDSGRDYGLPPYARLVGEVLYDHLHTTIEMTITVEPERNSARKRIRQDGLPRRAIDVVGTLRVVLFSPEDLELILGSPSVRRRYLDISLSQIDQAYLRSLSRYVRLLEQRNSLLKQIAAEPSRDRRAIEEQLAYWDEQLVIHGSYVLVARLRYVHRLAGALNGHFRSLAVSDLPLSLEYQSTVPLPDPLRDRVVLDSLPDAQARINQRFQSALHGIRDDELRRGMTLIGPHRDDLVYTLAGEELAAFGSRGMQRLAVVATKLAEIDAFCGATGELPVLLLDDVLSELDQEHQDRLLQSLSGVPAQRFVTATDRRLLEHPALAELPMSELRDGQVCLLVEP</sequence>
<keyword evidence="13" id="KW-1185">Reference proteome</keyword>
<dbReference type="Gene3D" id="3.40.50.300">
    <property type="entry name" value="P-loop containing nucleotide triphosphate hydrolases"/>
    <property type="match status" value="1"/>
</dbReference>
<evidence type="ECO:0000256" key="2">
    <source>
        <dbReference type="ARBA" id="ARBA00008016"/>
    </source>
</evidence>
<reference evidence="12" key="1">
    <citation type="submission" date="2022-06" db="EMBL/GenBank/DDBJ databases">
        <title>CFH 74404 Thermomicrobiaceae sp.</title>
        <authorList>
            <person name="Ming H."/>
            <person name="Li W.-J."/>
            <person name="Zhao Z."/>
        </authorList>
    </citation>
    <scope>NUCLEOTIDE SEQUENCE</scope>
    <source>
        <strain evidence="12">CFH 74404</strain>
    </source>
</reference>
<name>A0AA41WHJ2_9BACT</name>
<dbReference type="GO" id="GO:0005737">
    <property type="term" value="C:cytoplasm"/>
    <property type="evidence" value="ECO:0007669"/>
    <property type="project" value="UniProtKB-SubCell"/>
</dbReference>
<comment type="caution">
    <text evidence="12">The sequence shown here is derived from an EMBL/GenBank/DDBJ whole genome shotgun (WGS) entry which is preliminary data.</text>
</comment>
<feature type="binding site" evidence="9">
    <location>
        <begin position="30"/>
        <end position="37"/>
    </location>
    <ligand>
        <name>ATP</name>
        <dbReference type="ChEBI" id="CHEBI:30616"/>
    </ligand>
</feature>
<protein>
    <recommendedName>
        <fullName evidence="3 9">DNA replication and repair protein RecF</fullName>
    </recommendedName>
</protein>
<evidence type="ECO:0000256" key="9">
    <source>
        <dbReference type="HAMAP-Rule" id="MF_00365"/>
    </source>
</evidence>
<dbReference type="Pfam" id="PF02463">
    <property type="entry name" value="SMC_N"/>
    <property type="match status" value="1"/>
</dbReference>
<evidence type="ECO:0000256" key="3">
    <source>
        <dbReference type="ARBA" id="ARBA00020170"/>
    </source>
</evidence>
<keyword evidence="9 10" id="KW-0742">SOS response</keyword>
<keyword evidence="5 9" id="KW-0235">DNA replication</keyword>
<evidence type="ECO:0000256" key="1">
    <source>
        <dbReference type="ARBA" id="ARBA00004496"/>
    </source>
</evidence>
<evidence type="ECO:0000259" key="11">
    <source>
        <dbReference type="Pfam" id="PF02463"/>
    </source>
</evidence>
<dbReference type="GO" id="GO:0005524">
    <property type="term" value="F:ATP binding"/>
    <property type="evidence" value="ECO:0007669"/>
    <property type="project" value="UniProtKB-UniRule"/>
</dbReference>
<organism evidence="12 13">
    <name type="scientific">Thermalbibacter longus</name>
    <dbReference type="NCBI Taxonomy" id="2951981"/>
    <lineage>
        <taxon>Bacteria</taxon>
        <taxon>Pseudomonadati</taxon>
        <taxon>Thermomicrobiota</taxon>
        <taxon>Thermomicrobia</taxon>
        <taxon>Thermomicrobiales</taxon>
        <taxon>Thermomicrobiaceae</taxon>
        <taxon>Thermalbibacter</taxon>
    </lineage>
</organism>
<dbReference type="PROSITE" id="PS00618">
    <property type="entry name" value="RECF_2"/>
    <property type="match status" value="1"/>
</dbReference>
<dbReference type="InterPro" id="IPR042174">
    <property type="entry name" value="RecF_2"/>
</dbReference>
<evidence type="ECO:0000256" key="5">
    <source>
        <dbReference type="ARBA" id="ARBA00022705"/>
    </source>
</evidence>
<comment type="function">
    <text evidence="9 10">The RecF protein is involved in DNA metabolism; it is required for DNA replication and normal SOS inducibility. RecF binds preferentially to single-stranded, linear DNA. It also seems to bind ATP.</text>
</comment>
<evidence type="ECO:0000256" key="4">
    <source>
        <dbReference type="ARBA" id="ARBA00022490"/>
    </source>
</evidence>
<dbReference type="InterPro" id="IPR018078">
    <property type="entry name" value="DNA-binding_RecF_CS"/>
</dbReference>
<dbReference type="PANTHER" id="PTHR32182">
    <property type="entry name" value="DNA REPLICATION AND REPAIR PROTEIN RECF"/>
    <property type="match status" value="1"/>
</dbReference>
<keyword evidence="9 10" id="KW-0227">DNA damage</keyword>
<evidence type="ECO:0000256" key="7">
    <source>
        <dbReference type="ARBA" id="ARBA00022840"/>
    </source>
</evidence>
<evidence type="ECO:0000313" key="12">
    <source>
        <dbReference type="EMBL" id="MCM8750155.1"/>
    </source>
</evidence>
<dbReference type="InterPro" id="IPR027417">
    <property type="entry name" value="P-loop_NTPase"/>
</dbReference>
<dbReference type="EMBL" id="JAMSLR010000011">
    <property type="protein sequence ID" value="MCM8750155.1"/>
    <property type="molecule type" value="Genomic_DNA"/>
</dbReference>
<comment type="subcellular location">
    <subcellularLocation>
        <location evidence="1 9 10">Cytoplasm</location>
    </subcellularLocation>
</comment>
<comment type="similarity">
    <text evidence="2 9 10">Belongs to the RecF family.</text>
</comment>
<dbReference type="Gene3D" id="1.20.1050.90">
    <property type="entry name" value="RecF/RecN/SMC, N-terminal domain"/>
    <property type="match status" value="1"/>
</dbReference>
<dbReference type="RefSeq" id="WP_284057943.1">
    <property type="nucleotide sequence ID" value="NZ_JAMSLR010000011.1"/>
</dbReference>
<evidence type="ECO:0000313" key="13">
    <source>
        <dbReference type="Proteomes" id="UP001165306"/>
    </source>
</evidence>
<dbReference type="GO" id="GO:0000731">
    <property type="term" value="P:DNA synthesis involved in DNA repair"/>
    <property type="evidence" value="ECO:0007669"/>
    <property type="project" value="TreeGrafter"/>
</dbReference>
<feature type="domain" description="RecF/RecN/SMC N-terminal" evidence="11">
    <location>
        <begin position="2"/>
        <end position="379"/>
    </location>
</feature>
<evidence type="ECO:0000256" key="8">
    <source>
        <dbReference type="ARBA" id="ARBA00023125"/>
    </source>
</evidence>
<dbReference type="HAMAP" id="MF_00365">
    <property type="entry name" value="RecF"/>
    <property type="match status" value="1"/>
</dbReference>
<evidence type="ECO:0000256" key="6">
    <source>
        <dbReference type="ARBA" id="ARBA00022741"/>
    </source>
</evidence>
<gene>
    <name evidence="9 12" type="primary">recF</name>
    <name evidence="12" type="ORF">NET02_13455</name>
</gene>
<dbReference type="InterPro" id="IPR001238">
    <property type="entry name" value="DNA-binding_RecF"/>
</dbReference>
<dbReference type="NCBIfam" id="TIGR00611">
    <property type="entry name" value="recf"/>
    <property type="match status" value="1"/>
</dbReference>
<dbReference type="GO" id="GO:0006302">
    <property type="term" value="P:double-strand break repair"/>
    <property type="evidence" value="ECO:0007669"/>
    <property type="project" value="TreeGrafter"/>
</dbReference>
<dbReference type="PANTHER" id="PTHR32182:SF0">
    <property type="entry name" value="DNA REPLICATION AND REPAIR PROTEIN RECF"/>
    <property type="match status" value="1"/>
</dbReference>
<dbReference type="GO" id="GO:0003697">
    <property type="term" value="F:single-stranded DNA binding"/>
    <property type="evidence" value="ECO:0007669"/>
    <property type="project" value="UniProtKB-UniRule"/>
</dbReference>
<accession>A0AA41WHJ2</accession>
<evidence type="ECO:0000256" key="10">
    <source>
        <dbReference type="RuleBase" id="RU000578"/>
    </source>
</evidence>
<dbReference type="GO" id="GO:0009432">
    <property type="term" value="P:SOS response"/>
    <property type="evidence" value="ECO:0007669"/>
    <property type="project" value="UniProtKB-UniRule"/>
</dbReference>
<dbReference type="GO" id="GO:0006260">
    <property type="term" value="P:DNA replication"/>
    <property type="evidence" value="ECO:0007669"/>
    <property type="project" value="UniProtKB-UniRule"/>
</dbReference>
<dbReference type="Proteomes" id="UP001165306">
    <property type="component" value="Unassembled WGS sequence"/>
</dbReference>
<keyword evidence="9 10" id="KW-0234">DNA repair</keyword>
<dbReference type="SUPFAM" id="SSF52540">
    <property type="entry name" value="P-loop containing nucleoside triphosphate hydrolases"/>
    <property type="match status" value="1"/>
</dbReference>